<protein>
    <submittedName>
        <fullName evidence="1">FMN-binding negative transcriptional regulator</fullName>
    </submittedName>
</protein>
<dbReference type="PANTHER" id="PTHR35802:SF1">
    <property type="entry name" value="PROTEASE SYNTHASE AND SPORULATION PROTEIN PAI 2"/>
    <property type="match status" value="1"/>
</dbReference>
<evidence type="ECO:0000313" key="2">
    <source>
        <dbReference type="Proteomes" id="UP000604241"/>
    </source>
</evidence>
<name>A0ABR8QHH5_9CELL</name>
<dbReference type="Proteomes" id="UP000604241">
    <property type="component" value="Unassembled WGS sequence"/>
</dbReference>
<dbReference type="Pfam" id="PF04299">
    <property type="entry name" value="FMN_bind_2"/>
    <property type="match status" value="1"/>
</dbReference>
<comment type="caution">
    <text evidence="1">The sequence shown here is derived from an EMBL/GenBank/DDBJ whole genome shotgun (WGS) entry which is preliminary data.</text>
</comment>
<dbReference type="Gene3D" id="2.30.110.10">
    <property type="entry name" value="Electron Transport, Fmn-binding Protein, Chain A"/>
    <property type="match status" value="1"/>
</dbReference>
<proteinExistence type="predicted"/>
<dbReference type="PIRSF" id="PIRSF010372">
    <property type="entry name" value="PaiB"/>
    <property type="match status" value="1"/>
</dbReference>
<dbReference type="InterPro" id="IPR007396">
    <property type="entry name" value="TR_PAI2-type"/>
</dbReference>
<accession>A0ABR8QHH5</accession>
<organism evidence="1 2">
    <name type="scientific">Cellulomonas avistercoris</name>
    <dbReference type="NCBI Taxonomy" id="2762242"/>
    <lineage>
        <taxon>Bacteria</taxon>
        <taxon>Bacillati</taxon>
        <taxon>Actinomycetota</taxon>
        <taxon>Actinomycetes</taxon>
        <taxon>Micrococcales</taxon>
        <taxon>Cellulomonadaceae</taxon>
        <taxon>Cellulomonas</taxon>
    </lineage>
</organism>
<dbReference type="SUPFAM" id="SSF50475">
    <property type="entry name" value="FMN-binding split barrel"/>
    <property type="match status" value="1"/>
</dbReference>
<keyword evidence="2" id="KW-1185">Reference proteome</keyword>
<reference evidence="1 2" key="1">
    <citation type="submission" date="2020-08" db="EMBL/GenBank/DDBJ databases">
        <title>A Genomic Blueprint of the Chicken Gut Microbiome.</title>
        <authorList>
            <person name="Gilroy R."/>
            <person name="Ravi A."/>
            <person name="Getino M."/>
            <person name="Pursley I."/>
            <person name="Horton D.L."/>
            <person name="Alikhan N.-F."/>
            <person name="Baker D."/>
            <person name="Gharbi K."/>
            <person name="Hall N."/>
            <person name="Watson M."/>
            <person name="Adriaenssens E.M."/>
            <person name="Foster-Nyarko E."/>
            <person name="Jarju S."/>
            <person name="Secka A."/>
            <person name="Antonio M."/>
            <person name="Oren A."/>
            <person name="Chaudhuri R."/>
            <person name="La Ragione R.M."/>
            <person name="Hildebrand F."/>
            <person name="Pallen M.J."/>
        </authorList>
    </citation>
    <scope>NUCLEOTIDE SEQUENCE [LARGE SCALE GENOMIC DNA]</scope>
    <source>
        <strain evidence="1 2">Sa3CUA2</strain>
    </source>
</reference>
<evidence type="ECO:0000313" key="1">
    <source>
        <dbReference type="EMBL" id="MBD7919840.1"/>
    </source>
</evidence>
<dbReference type="EMBL" id="JACSQV010000016">
    <property type="protein sequence ID" value="MBD7919840.1"/>
    <property type="molecule type" value="Genomic_DNA"/>
</dbReference>
<dbReference type="RefSeq" id="WP_191784491.1">
    <property type="nucleotide sequence ID" value="NZ_JACSQV010000016.1"/>
</dbReference>
<dbReference type="InterPro" id="IPR012349">
    <property type="entry name" value="Split_barrel_FMN-bd"/>
</dbReference>
<gene>
    <name evidence="1" type="ORF">H9657_16330</name>
</gene>
<dbReference type="PANTHER" id="PTHR35802">
    <property type="entry name" value="PROTEASE SYNTHASE AND SPORULATION PROTEIN PAI 2"/>
    <property type="match status" value="1"/>
</dbReference>
<sequence>MYVPVFNALDDAGEIRALVASVGTAELVTVGADGYPTSTLLPVVWDGDRLVLHMARANPQWRTIGDDAPALAVVTGPQAYVSPTWYPSKAEHGRMVPTWNYSAVHLTGRARVRTDASWLHEAVTLLTDHHESGRADRWQVTDAPAAFVEKQLRAVVGIEVLVERVEAKAKLSQNRSAADHAGVVDGLDAQDDAQAAAVAHAMRTHGTRA</sequence>